<dbReference type="GO" id="GO:0005524">
    <property type="term" value="F:ATP binding"/>
    <property type="evidence" value="ECO:0007669"/>
    <property type="project" value="UniProtKB-KW"/>
</dbReference>
<dbReference type="InterPro" id="IPR051535">
    <property type="entry name" value="Siderophore_ABC-ATPase"/>
</dbReference>
<keyword evidence="5" id="KW-0547">Nucleotide-binding</keyword>
<dbReference type="PANTHER" id="PTHR42771:SF2">
    <property type="entry name" value="IRON(3+)-HYDROXAMATE IMPORT ATP-BINDING PROTEIN FHUC"/>
    <property type="match status" value="1"/>
</dbReference>
<accession>A0A4Y8V6B3</accession>
<evidence type="ECO:0000256" key="7">
    <source>
        <dbReference type="ARBA" id="ARBA00023004"/>
    </source>
</evidence>
<keyword evidence="3" id="KW-1003">Cell membrane</keyword>
<evidence type="ECO:0000313" key="11">
    <source>
        <dbReference type="EMBL" id="TFH76408.1"/>
    </source>
</evidence>
<dbReference type="Gene3D" id="3.40.50.300">
    <property type="entry name" value="P-loop containing nucleotide triphosphate hydrolases"/>
    <property type="match status" value="1"/>
</dbReference>
<evidence type="ECO:0000256" key="2">
    <source>
        <dbReference type="ARBA" id="ARBA00022448"/>
    </source>
</evidence>
<sequence length="291" mass="32370">MKKTIILKNTTIGYHSSGQNRIVVQNINASLQSGELTCLIGANGTGKSTLLRTLSAFQPPLEGDILLSETSESDHLLSVSMFSQKQLAKSISVVLTAQMDDIHLKVEEIIGLGRSPYSNFWGSLSQEDQKIVNEAIHEVGIQHLRGRIFNTLSDGERQKVMIAKALAQQTPIILLDEPTAFLDFPSKVETLLMLKRLAHQLQKSILISTHDVEIALQLADKIWLMEKLSANQEKTENHDEEDHHDKIEAGNSVLSVGTPQELADKGALSHFLDTPEITFDKRTMRIHFSCK</sequence>
<dbReference type="RefSeq" id="WP_134844203.1">
    <property type="nucleotide sequence ID" value="NZ_SGVY01000045.1"/>
</dbReference>
<evidence type="ECO:0000256" key="3">
    <source>
        <dbReference type="ARBA" id="ARBA00022475"/>
    </source>
</evidence>
<dbReference type="AlphaFoldDB" id="A0A4Y8V6B3"/>
<keyword evidence="4" id="KW-0410">Iron transport</keyword>
<keyword evidence="9" id="KW-0472">Membrane</keyword>
<keyword evidence="6 11" id="KW-0067">ATP-binding</keyword>
<evidence type="ECO:0000256" key="6">
    <source>
        <dbReference type="ARBA" id="ARBA00022840"/>
    </source>
</evidence>
<dbReference type="InterPro" id="IPR003439">
    <property type="entry name" value="ABC_transporter-like_ATP-bd"/>
</dbReference>
<dbReference type="Proteomes" id="UP000297872">
    <property type="component" value="Unassembled WGS sequence"/>
</dbReference>
<keyword evidence="7" id="KW-0408">Iron</keyword>
<dbReference type="GO" id="GO:0006826">
    <property type="term" value="P:iron ion transport"/>
    <property type="evidence" value="ECO:0007669"/>
    <property type="project" value="UniProtKB-KW"/>
</dbReference>
<evidence type="ECO:0000256" key="8">
    <source>
        <dbReference type="ARBA" id="ARBA00023065"/>
    </source>
</evidence>
<organism evidence="11 12">
    <name type="scientific">Segatella hominis</name>
    <dbReference type="NCBI Taxonomy" id="2518605"/>
    <lineage>
        <taxon>Bacteria</taxon>
        <taxon>Pseudomonadati</taxon>
        <taxon>Bacteroidota</taxon>
        <taxon>Bacteroidia</taxon>
        <taxon>Bacteroidales</taxon>
        <taxon>Prevotellaceae</taxon>
        <taxon>Segatella</taxon>
    </lineage>
</organism>
<comment type="subcellular location">
    <subcellularLocation>
        <location evidence="1">Cell membrane</location>
        <topology evidence="1">Peripheral membrane protein</topology>
    </subcellularLocation>
</comment>
<name>A0A4Y8V6B3_9BACT</name>
<dbReference type="EMBL" id="SGVY01000045">
    <property type="protein sequence ID" value="TFH76408.1"/>
    <property type="molecule type" value="Genomic_DNA"/>
</dbReference>
<dbReference type="SUPFAM" id="SSF52540">
    <property type="entry name" value="P-loop containing nucleoside triphosphate hydrolases"/>
    <property type="match status" value="1"/>
</dbReference>
<gene>
    <name evidence="11" type="ORF">EXN75_13510</name>
</gene>
<protein>
    <submittedName>
        <fullName evidence="11">ABC transporter ATP-binding protein</fullName>
    </submittedName>
</protein>
<evidence type="ECO:0000259" key="10">
    <source>
        <dbReference type="PROSITE" id="PS50893"/>
    </source>
</evidence>
<dbReference type="PANTHER" id="PTHR42771">
    <property type="entry name" value="IRON(3+)-HYDROXAMATE IMPORT ATP-BINDING PROTEIN FHUC"/>
    <property type="match status" value="1"/>
</dbReference>
<dbReference type="InterPro" id="IPR027417">
    <property type="entry name" value="P-loop_NTPase"/>
</dbReference>
<proteinExistence type="predicted"/>
<keyword evidence="2" id="KW-0813">Transport</keyword>
<dbReference type="CDD" id="cd03214">
    <property type="entry name" value="ABC_Iron-Siderophores_B12_Hemin"/>
    <property type="match status" value="1"/>
</dbReference>
<dbReference type="Pfam" id="PF00005">
    <property type="entry name" value="ABC_tran"/>
    <property type="match status" value="1"/>
</dbReference>
<dbReference type="InterPro" id="IPR003593">
    <property type="entry name" value="AAA+_ATPase"/>
</dbReference>
<dbReference type="GO" id="GO:0016887">
    <property type="term" value="F:ATP hydrolysis activity"/>
    <property type="evidence" value="ECO:0007669"/>
    <property type="project" value="InterPro"/>
</dbReference>
<dbReference type="GeneID" id="302996284"/>
<keyword evidence="8" id="KW-0406">Ion transport</keyword>
<comment type="caution">
    <text evidence="11">The sequence shown here is derived from an EMBL/GenBank/DDBJ whole genome shotgun (WGS) entry which is preliminary data.</text>
</comment>
<evidence type="ECO:0000313" key="12">
    <source>
        <dbReference type="Proteomes" id="UP000297872"/>
    </source>
</evidence>
<evidence type="ECO:0000256" key="5">
    <source>
        <dbReference type="ARBA" id="ARBA00022741"/>
    </source>
</evidence>
<evidence type="ECO:0000256" key="4">
    <source>
        <dbReference type="ARBA" id="ARBA00022496"/>
    </source>
</evidence>
<feature type="domain" description="ABC transporter" evidence="10">
    <location>
        <begin position="7"/>
        <end position="252"/>
    </location>
</feature>
<dbReference type="SMART" id="SM00382">
    <property type="entry name" value="AAA"/>
    <property type="match status" value="1"/>
</dbReference>
<evidence type="ECO:0000256" key="9">
    <source>
        <dbReference type="ARBA" id="ARBA00023136"/>
    </source>
</evidence>
<dbReference type="GO" id="GO:0005886">
    <property type="term" value="C:plasma membrane"/>
    <property type="evidence" value="ECO:0007669"/>
    <property type="project" value="UniProtKB-SubCell"/>
</dbReference>
<reference evidence="11 12" key="1">
    <citation type="submission" date="2019-02" db="EMBL/GenBank/DDBJ databases">
        <title>Draft Genome Sequence of the Prevotella sp. BCRC 81118, Isolated from Human Feces.</title>
        <authorList>
            <person name="Huang C.-H."/>
        </authorList>
    </citation>
    <scope>NUCLEOTIDE SEQUENCE [LARGE SCALE GENOMIC DNA]</scope>
    <source>
        <strain evidence="11 12">BCRC 81118</strain>
    </source>
</reference>
<dbReference type="PROSITE" id="PS50893">
    <property type="entry name" value="ABC_TRANSPORTER_2"/>
    <property type="match status" value="1"/>
</dbReference>
<evidence type="ECO:0000256" key="1">
    <source>
        <dbReference type="ARBA" id="ARBA00004202"/>
    </source>
</evidence>
<keyword evidence="12" id="KW-1185">Reference proteome</keyword>
<dbReference type="OrthoDB" id="9787851at2"/>